<protein>
    <recommendedName>
        <fullName evidence="4">HMG box domain-containing protein</fullName>
    </recommendedName>
</protein>
<dbReference type="RefSeq" id="XP_002289131.1">
    <property type="nucleotide sequence ID" value="XM_002289095.1"/>
</dbReference>
<evidence type="ECO:0000256" key="2">
    <source>
        <dbReference type="PROSITE-ProRule" id="PRU00267"/>
    </source>
</evidence>
<dbReference type="InterPro" id="IPR036910">
    <property type="entry name" value="HMG_box_dom_sf"/>
</dbReference>
<evidence type="ECO:0000256" key="3">
    <source>
        <dbReference type="SAM" id="MobiDB-lite"/>
    </source>
</evidence>
<gene>
    <name evidence="5" type="ORF">THAPSDRAFT_4076</name>
</gene>
<name>B8C0V3_THAPS</name>
<dbReference type="Proteomes" id="UP000001449">
    <property type="component" value="Chromosome 4"/>
</dbReference>
<sequence>MTDQTIGTDTSLPFTDMIDLDENNHSPPIIVVGSSKPTKTSKIPTTSKKGDEEGHPLRPRSSYNFFFTMQRQAIIKQQQKQPLVVHKSTRNKHRIGKHANVGFANLAKIIGEQWRKADPAMKKEMKRRAKLDKERYERELMDWNAKKKGVAMIKKDTAASATVITPDNKVSTVIVNNDTNATFPPLPFQVQDFLPKAVSASTEDSPSLEFNSEFICPPCSDISTSAGDVSSTATSSVTSRSLMYLDDRVEPMVTGSMAANSNASNIGNINNPFVPEEPFNAGSFVQDQCQSFIMYDNQMDQRRTHREAPRRDFPSSRYGNGVYSQRRPIGMSYVQRMRMEMERQHEEYNGYNNYDRAEEEDDMDVLRGLYNNRSMITSPRNGFY</sequence>
<dbReference type="PANTHER" id="PTHR48112:SF15">
    <property type="entry name" value="HMG BOX DOMAIN-CONTAINING PROTEIN"/>
    <property type="match status" value="1"/>
</dbReference>
<dbReference type="PROSITE" id="PS50118">
    <property type="entry name" value="HMG_BOX_2"/>
    <property type="match status" value="1"/>
</dbReference>
<accession>B8C0V3</accession>
<feature type="compositionally biased region" description="Polar residues" evidence="3">
    <location>
        <begin position="1"/>
        <end position="13"/>
    </location>
</feature>
<dbReference type="GO" id="GO:0003677">
    <property type="term" value="F:DNA binding"/>
    <property type="evidence" value="ECO:0007669"/>
    <property type="project" value="UniProtKB-UniRule"/>
</dbReference>
<dbReference type="Gene3D" id="1.10.30.10">
    <property type="entry name" value="High mobility group box domain"/>
    <property type="match status" value="1"/>
</dbReference>
<feature type="domain" description="HMG box" evidence="4">
    <location>
        <begin position="56"/>
        <end position="144"/>
    </location>
</feature>
<evidence type="ECO:0000313" key="6">
    <source>
        <dbReference type="Proteomes" id="UP000001449"/>
    </source>
</evidence>
<dbReference type="CDD" id="cd00084">
    <property type="entry name" value="HMG-box_SF"/>
    <property type="match status" value="1"/>
</dbReference>
<keyword evidence="2" id="KW-0539">Nucleus</keyword>
<feature type="compositionally biased region" description="Low complexity" evidence="3">
    <location>
        <begin position="34"/>
        <end position="47"/>
    </location>
</feature>
<dbReference type="HOGENOM" id="CLU_704950_0_0_1"/>
<dbReference type="InterPro" id="IPR050342">
    <property type="entry name" value="HMGB"/>
</dbReference>
<evidence type="ECO:0000313" key="5">
    <source>
        <dbReference type="EMBL" id="EED92668.1"/>
    </source>
</evidence>
<feature type="DNA-binding region" description="HMG box" evidence="2">
    <location>
        <begin position="56"/>
        <end position="144"/>
    </location>
</feature>
<evidence type="ECO:0000259" key="4">
    <source>
        <dbReference type="PROSITE" id="PS50118"/>
    </source>
</evidence>
<dbReference type="EMBL" id="CM000641">
    <property type="protein sequence ID" value="EED92668.1"/>
    <property type="molecule type" value="Genomic_DNA"/>
</dbReference>
<dbReference type="InterPro" id="IPR009071">
    <property type="entry name" value="HMG_box_dom"/>
</dbReference>
<dbReference type="SUPFAM" id="SSF47095">
    <property type="entry name" value="HMG-box"/>
    <property type="match status" value="1"/>
</dbReference>
<keyword evidence="6" id="KW-1185">Reference proteome</keyword>
<organism evidence="5 6">
    <name type="scientific">Thalassiosira pseudonana</name>
    <name type="common">Marine diatom</name>
    <name type="synonym">Cyclotella nana</name>
    <dbReference type="NCBI Taxonomy" id="35128"/>
    <lineage>
        <taxon>Eukaryota</taxon>
        <taxon>Sar</taxon>
        <taxon>Stramenopiles</taxon>
        <taxon>Ochrophyta</taxon>
        <taxon>Bacillariophyta</taxon>
        <taxon>Coscinodiscophyceae</taxon>
        <taxon>Thalassiosirophycidae</taxon>
        <taxon>Thalassiosirales</taxon>
        <taxon>Thalassiosiraceae</taxon>
        <taxon>Thalassiosira</taxon>
    </lineage>
</organism>
<keyword evidence="1 2" id="KW-0238">DNA-binding</keyword>
<dbReference type="SMART" id="SM00398">
    <property type="entry name" value="HMG"/>
    <property type="match status" value="1"/>
</dbReference>
<dbReference type="GeneID" id="7442030"/>
<feature type="region of interest" description="Disordered" evidence="3">
    <location>
        <begin position="29"/>
        <end position="58"/>
    </location>
</feature>
<evidence type="ECO:0000256" key="1">
    <source>
        <dbReference type="ARBA" id="ARBA00023125"/>
    </source>
</evidence>
<dbReference type="GO" id="GO:0005634">
    <property type="term" value="C:nucleus"/>
    <property type="evidence" value="ECO:0000318"/>
    <property type="project" value="GO_Central"/>
</dbReference>
<dbReference type="PaxDb" id="35128-Thaps4076"/>
<proteinExistence type="predicted"/>
<dbReference type="PANTHER" id="PTHR48112">
    <property type="entry name" value="HIGH MOBILITY GROUP PROTEIN DSP1"/>
    <property type="match status" value="1"/>
</dbReference>
<dbReference type="AlphaFoldDB" id="B8C0V3"/>
<reference evidence="5 6" key="1">
    <citation type="journal article" date="2004" name="Science">
        <title>The genome of the diatom Thalassiosira pseudonana: ecology, evolution, and metabolism.</title>
        <authorList>
            <person name="Armbrust E.V."/>
            <person name="Berges J.A."/>
            <person name="Bowler C."/>
            <person name="Green B.R."/>
            <person name="Martinez D."/>
            <person name="Putnam N.H."/>
            <person name="Zhou S."/>
            <person name="Allen A.E."/>
            <person name="Apt K.E."/>
            <person name="Bechner M."/>
            <person name="Brzezinski M.A."/>
            <person name="Chaal B.K."/>
            <person name="Chiovitti A."/>
            <person name="Davis A.K."/>
            <person name="Demarest M.S."/>
            <person name="Detter J.C."/>
            <person name="Glavina T."/>
            <person name="Goodstein D."/>
            <person name="Hadi M.Z."/>
            <person name="Hellsten U."/>
            <person name="Hildebrand M."/>
            <person name="Jenkins B.D."/>
            <person name="Jurka J."/>
            <person name="Kapitonov V.V."/>
            <person name="Kroger N."/>
            <person name="Lau W.W."/>
            <person name="Lane T.W."/>
            <person name="Larimer F.W."/>
            <person name="Lippmeier J.C."/>
            <person name="Lucas S."/>
            <person name="Medina M."/>
            <person name="Montsant A."/>
            <person name="Obornik M."/>
            <person name="Parker M.S."/>
            <person name="Palenik B."/>
            <person name="Pazour G.J."/>
            <person name="Richardson P.M."/>
            <person name="Rynearson T.A."/>
            <person name="Saito M.A."/>
            <person name="Schwartz D.C."/>
            <person name="Thamatrakoln K."/>
            <person name="Valentin K."/>
            <person name="Vardi A."/>
            <person name="Wilkerson F.P."/>
            <person name="Rokhsar D.S."/>
        </authorList>
    </citation>
    <scope>NUCLEOTIDE SEQUENCE [LARGE SCALE GENOMIC DNA]</scope>
    <source>
        <strain evidence="5 6">CCMP1335</strain>
    </source>
</reference>
<dbReference type="Pfam" id="PF09011">
    <property type="entry name" value="HMG_box_2"/>
    <property type="match status" value="1"/>
</dbReference>
<reference evidence="5 6" key="2">
    <citation type="journal article" date="2008" name="Nature">
        <title>The Phaeodactylum genome reveals the evolutionary history of diatom genomes.</title>
        <authorList>
            <person name="Bowler C."/>
            <person name="Allen A.E."/>
            <person name="Badger J.H."/>
            <person name="Grimwood J."/>
            <person name="Jabbari K."/>
            <person name="Kuo A."/>
            <person name="Maheswari U."/>
            <person name="Martens C."/>
            <person name="Maumus F."/>
            <person name="Otillar R.P."/>
            <person name="Rayko E."/>
            <person name="Salamov A."/>
            <person name="Vandepoele K."/>
            <person name="Beszteri B."/>
            <person name="Gruber A."/>
            <person name="Heijde M."/>
            <person name="Katinka M."/>
            <person name="Mock T."/>
            <person name="Valentin K."/>
            <person name="Verret F."/>
            <person name="Berges J.A."/>
            <person name="Brownlee C."/>
            <person name="Cadoret J.P."/>
            <person name="Chiovitti A."/>
            <person name="Choi C.J."/>
            <person name="Coesel S."/>
            <person name="De Martino A."/>
            <person name="Detter J.C."/>
            <person name="Durkin C."/>
            <person name="Falciatore A."/>
            <person name="Fournet J."/>
            <person name="Haruta M."/>
            <person name="Huysman M.J."/>
            <person name="Jenkins B.D."/>
            <person name="Jiroutova K."/>
            <person name="Jorgensen R.E."/>
            <person name="Joubert Y."/>
            <person name="Kaplan A."/>
            <person name="Kroger N."/>
            <person name="Kroth P.G."/>
            <person name="La Roche J."/>
            <person name="Lindquist E."/>
            <person name="Lommer M."/>
            <person name="Martin-Jezequel V."/>
            <person name="Lopez P.J."/>
            <person name="Lucas S."/>
            <person name="Mangogna M."/>
            <person name="McGinnis K."/>
            <person name="Medlin L.K."/>
            <person name="Montsant A."/>
            <person name="Oudot-Le Secq M.P."/>
            <person name="Napoli C."/>
            <person name="Obornik M."/>
            <person name="Parker M.S."/>
            <person name="Petit J.L."/>
            <person name="Porcel B.M."/>
            <person name="Poulsen N."/>
            <person name="Robison M."/>
            <person name="Rychlewski L."/>
            <person name="Rynearson T.A."/>
            <person name="Schmutz J."/>
            <person name="Shapiro H."/>
            <person name="Siaut M."/>
            <person name="Stanley M."/>
            <person name="Sussman M.R."/>
            <person name="Taylor A.R."/>
            <person name="Vardi A."/>
            <person name="von Dassow P."/>
            <person name="Vyverman W."/>
            <person name="Willis A."/>
            <person name="Wyrwicz L.S."/>
            <person name="Rokhsar D.S."/>
            <person name="Weissenbach J."/>
            <person name="Armbrust E.V."/>
            <person name="Green B.R."/>
            <person name="Van de Peer Y."/>
            <person name="Grigoriev I.V."/>
        </authorList>
    </citation>
    <scope>NUCLEOTIDE SEQUENCE [LARGE SCALE GENOMIC DNA]</scope>
    <source>
        <strain evidence="5 6">CCMP1335</strain>
    </source>
</reference>
<dbReference type="InParanoid" id="B8C0V3"/>
<feature type="region of interest" description="Disordered" evidence="3">
    <location>
        <begin position="1"/>
        <end position="20"/>
    </location>
</feature>
<dbReference type="KEGG" id="tps:THAPSDRAFT_4076"/>